<reference evidence="2" key="1">
    <citation type="submission" date="2019-12" db="EMBL/GenBank/DDBJ databases">
        <title>Genome sequencing and annotation of Brassica cretica.</title>
        <authorList>
            <person name="Studholme D.J."/>
            <person name="Sarris P.F."/>
        </authorList>
    </citation>
    <scope>NUCLEOTIDE SEQUENCE</scope>
    <source>
        <strain evidence="2">PFS-102/07</strain>
        <tissue evidence="2">Leaf</tissue>
    </source>
</reference>
<name>A0A8S9LT94_BRACR</name>
<feature type="compositionally biased region" description="Low complexity" evidence="1">
    <location>
        <begin position="21"/>
        <end position="30"/>
    </location>
</feature>
<proteinExistence type="predicted"/>
<dbReference type="AlphaFoldDB" id="A0A8S9LT94"/>
<evidence type="ECO:0000313" key="2">
    <source>
        <dbReference type="EMBL" id="KAF2610874.1"/>
    </source>
</evidence>
<evidence type="ECO:0000256" key="1">
    <source>
        <dbReference type="SAM" id="MobiDB-lite"/>
    </source>
</evidence>
<gene>
    <name evidence="2" type="ORF">F2Q70_00007481</name>
</gene>
<organism evidence="2">
    <name type="scientific">Brassica cretica</name>
    <name type="common">Mustard</name>
    <dbReference type="NCBI Taxonomy" id="69181"/>
    <lineage>
        <taxon>Eukaryota</taxon>
        <taxon>Viridiplantae</taxon>
        <taxon>Streptophyta</taxon>
        <taxon>Embryophyta</taxon>
        <taxon>Tracheophyta</taxon>
        <taxon>Spermatophyta</taxon>
        <taxon>Magnoliopsida</taxon>
        <taxon>eudicotyledons</taxon>
        <taxon>Gunneridae</taxon>
        <taxon>Pentapetalae</taxon>
        <taxon>rosids</taxon>
        <taxon>malvids</taxon>
        <taxon>Brassicales</taxon>
        <taxon>Brassicaceae</taxon>
        <taxon>Brassiceae</taxon>
        <taxon>Brassica</taxon>
    </lineage>
</organism>
<feature type="region of interest" description="Disordered" evidence="1">
    <location>
        <begin position="14"/>
        <end position="82"/>
    </location>
</feature>
<feature type="compositionally biased region" description="Polar residues" evidence="1">
    <location>
        <begin position="38"/>
        <end position="59"/>
    </location>
</feature>
<protein>
    <submittedName>
        <fullName evidence="2">Uncharacterized protein</fullName>
    </submittedName>
</protein>
<dbReference type="EMBL" id="QGKY02000089">
    <property type="protein sequence ID" value="KAF2610874.1"/>
    <property type="molecule type" value="Genomic_DNA"/>
</dbReference>
<accession>A0A8S9LT94</accession>
<comment type="caution">
    <text evidence="2">The sequence shown here is derived from an EMBL/GenBank/DDBJ whole genome shotgun (WGS) entry which is preliminary data.</text>
</comment>
<sequence length="123" mass="13727">MATMIRPLTLPVTVPLPLPLPRSTSSLRPPHALPVEKQAQQSSYSTRSFVLPTEQQVSGTLLERQETDEDRDPLPNLPELPLAAPLQPPCKIILLRKPNLLLSSGWRRSVPRRFTLSSFLLCA</sequence>